<evidence type="ECO:0000313" key="1">
    <source>
        <dbReference type="EMBL" id="BBA74305.1"/>
    </source>
</evidence>
<accession>A0A292GLH7</accession>
<organism evidence="1">
    <name type="scientific">Ochrobactrum sp. PW1</name>
    <dbReference type="NCBI Taxonomy" id="1882222"/>
    <lineage>
        <taxon>Bacteria</taxon>
        <taxon>Pseudomonadati</taxon>
        <taxon>Pseudomonadota</taxon>
        <taxon>Alphaproteobacteria</taxon>
        <taxon>Hyphomicrobiales</taxon>
        <taxon>Brucellaceae</taxon>
        <taxon>Brucella/Ochrobactrum group</taxon>
        <taxon>Ochrobactrum</taxon>
    </lineage>
</organism>
<name>A0A292GLH7_9HYPH</name>
<reference evidence="1" key="1">
    <citation type="submission" date="2016-07" db="EMBL/GenBank/DDBJ databases">
        <title>Genomics reveals synergistic degradation of pyrene by five bacteria in a mangrove sediment-derived bacterial consortium.</title>
        <authorList>
            <person name="Wanapaisan P."/>
            <person name="Vejarano F."/>
            <person name="Chakraborty J."/>
            <person name="Shintani M."/>
            <person name="Muangchinda C."/>
            <person name="Laothamteep N."/>
            <person name="Suzuki-Minakuchi C."/>
            <person name="Inoue K."/>
            <person name="Nojiri H."/>
            <person name="Pinyakong O."/>
        </authorList>
    </citation>
    <scope>NUCLEOTIDE SEQUENCE</scope>
    <source>
        <strain evidence="1">PW1</strain>
    </source>
</reference>
<dbReference type="EMBL" id="LC171369">
    <property type="protein sequence ID" value="BBA74305.1"/>
    <property type="molecule type" value="Genomic_DNA"/>
</dbReference>
<protein>
    <submittedName>
        <fullName evidence="1">Putative integrase</fullName>
    </submittedName>
</protein>
<sequence>MQEKWITPCIPGRKSRNKAVQYDKRQYKRRNRIEILLASFDRAYNQRRQRVLEGKSPHQKVEERIKLIPSLANFHYKVKEPEDLKAKVDDVLYYANDVSRPVR</sequence>
<proteinExistence type="predicted"/>
<dbReference type="AlphaFoldDB" id="A0A292GLH7"/>